<evidence type="ECO:0000313" key="2">
    <source>
        <dbReference type="EMBL" id="CAH9079126.1"/>
    </source>
</evidence>
<dbReference type="InterPro" id="IPR044730">
    <property type="entry name" value="RNase_H-like_dom_plant"/>
</dbReference>
<name>A0A9P0YWA8_CUSEU</name>
<dbReference type="SUPFAM" id="SSF53098">
    <property type="entry name" value="Ribonuclease H-like"/>
    <property type="match status" value="1"/>
</dbReference>
<dbReference type="InterPro" id="IPR036397">
    <property type="entry name" value="RNaseH_sf"/>
</dbReference>
<dbReference type="EMBL" id="CAMAPE010000010">
    <property type="protein sequence ID" value="CAH9079126.1"/>
    <property type="molecule type" value="Genomic_DNA"/>
</dbReference>
<dbReference type="CDD" id="cd06222">
    <property type="entry name" value="RNase_H_like"/>
    <property type="match status" value="1"/>
</dbReference>
<comment type="caution">
    <text evidence="2">The sequence shown here is derived from an EMBL/GenBank/DDBJ whole genome shotgun (WGS) entry which is preliminary data.</text>
</comment>
<reference evidence="2" key="1">
    <citation type="submission" date="2022-07" db="EMBL/GenBank/DDBJ databases">
        <authorList>
            <person name="Macas J."/>
            <person name="Novak P."/>
            <person name="Neumann P."/>
        </authorList>
    </citation>
    <scope>NUCLEOTIDE SEQUENCE</scope>
</reference>
<dbReference type="InterPro" id="IPR053151">
    <property type="entry name" value="RNase_H-like"/>
</dbReference>
<proteinExistence type="predicted"/>
<dbReference type="OrthoDB" id="1166005at2759"/>
<organism evidence="2 3">
    <name type="scientific">Cuscuta europaea</name>
    <name type="common">European dodder</name>
    <dbReference type="NCBI Taxonomy" id="41803"/>
    <lineage>
        <taxon>Eukaryota</taxon>
        <taxon>Viridiplantae</taxon>
        <taxon>Streptophyta</taxon>
        <taxon>Embryophyta</taxon>
        <taxon>Tracheophyta</taxon>
        <taxon>Spermatophyta</taxon>
        <taxon>Magnoliopsida</taxon>
        <taxon>eudicotyledons</taxon>
        <taxon>Gunneridae</taxon>
        <taxon>Pentapetalae</taxon>
        <taxon>asterids</taxon>
        <taxon>lamiids</taxon>
        <taxon>Solanales</taxon>
        <taxon>Convolvulaceae</taxon>
        <taxon>Cuscuteae</taxon>
        <taxon>Cuscuta</taxon>
        <taxon>Cuscuta subgen. Cuscuta</taxon>
    </lineage>
</organism>
<dbReference type="InterPro" id="IPR002156">
    <property type="entry name" value="RNaseH_domain"/>
</dbReference>
<keyword evidence="3" id="KW-1185">Reference proteome</keyword>
<dbReference type="Gene3D" id="3.30.420.10">
    <property type="entry name" value="Ribonuclease H-like superfamily/Ribonuclease H"/>
    <property type="match status" value="1"/>
</dbReference>
<dbReference type="PANTHER" id="PTHR47723">
    <property type="entry name" value="OS05G0353850 PROTEIN"/>
    <property type="match status" value="1"/>
</dbReference>
<accession>A0A9P0YWA8</accession>
<dbReference type="GO" id="GO:0004523">
    <property type="term" value="F:RNA-DNA hybrid ribonuclease activity"/>
    <property type="evidence" value="ECO:0007669"/>
    <property type="project" value="InterPro"/>
</dbReference>
<evidence type="ECO:0000313" key="3">
    <source>
        <dbReference type="Proteomes" id="UP001152484"/>
    </source>
</evidence>
<dbReference type="Proteomes" id="UP001152484">
    <property type="component" value="Unassembled WGS sequence"/>
</dbReference>
<dbReference type="Pfam" id="PF13456">
    <property type="entry name" value="RVT_3"/>
    <property type="match status" value="1"/>
</dbReference>
<dbReference type="InterPro" id="IPR012337">
    <property type="entry name" value="RNaseH-like_sf"/>
</dbReference>
<feature type="domain" description="RNase H type-1" evidence="1">
    <location>
        <begin position="8"/>
        <end position="114"/>
    </location>
</feature>
<dbReference type="GO" id="GO:0003676">
    <property type="term" value="F:nucleic acid binding"/>
    <property type="evidence" value="ECO:0007669"/>
    <property type="project" value="InterPro"/>
</dbReference>
<evidence type="ECO:0000259" key="1">
    <source>
        <dbReference type="Pfam" id="PF13456"/>
    </source>
</evidence>
<gene>
    <name evidence="2" type="ORF">CEURO_LOCUS7065</name>
</gene>
<dbReference type="AlphaFoldDB" id="A0A9P0YWA8"/>
<sequence length="151" mass="17098">MKLNTDVPGRAGGGAILRNQNGELVAAISFPLIASTSLEAEIQAIFTATRWAIEEGYSEFLVETDAAQVLSCFDQIGGRWNGLIQEMNHLQIRQRVSIGHTLRECNWAAHHLAVHYTTQMQIFRRPKELPLTARQAYFRDLFGLPSFRCFY</sequence>
<protein>
    <recommendedName>
        <fullName evidence="1">RNase H type-1 domain-containing protein</fullName>
    </recommendedName>
</protein>
<dbReference type="PANTHER" id="PTHR47723:SF19">
    <property type="entry name" value="POLYNUCLEOTIDYL TRANSFERASE, RIBONUCLEASE H-LIKE SUPERFAMILY PROTEIN"/>
    <property type="match status" value="1"/>
</dbReference>